<organism evidence="4 5">
    <name type="scientific">Candidatus Enterococcus testudinis</name>
    <dbReference type="NCBI Taxonomy" id="1834191"/>
    <lineage>
        <taxon>Bacteria</taxon>
        <taxon>Bacillati</taxon>
        <taxon>Bacillota</taxon>
        <taxon>Bacilli</taxon>
        <taxon>Lactobacillales</taxon>
        <taxon>Enterococcaceae</taxon>
        <taxon>Enterococcus</taxon>
    </lineage>
</organism>
<dbReference type="GO" id="GO:0016491">
    <property type="term" value="F:oxidoreductase activity"/>
    <property type="evidence" value="ECO:0007669"/>
    <property type="project" value="UniProtKB-KW"/>
</dbReference>
<dbReference type="InterPro" id="IPR051799">
    <property type="entry name" value="NADH_flavin_oxidoreductase"/>
</dbReference>
<comment type="caution">
    <text evidence="4">The sequence shown here is derived from an EMBL/GenBank/DDBJ whole genome shotgun (WGS) entry which is preliminary data.</text>
</comment>
<accession>A0A242A3U1</accession>
<dbReference type="InterPro" id="IPR013785">
    <property type="entry name" value="Aldolase_TIM"/>
</dbReference>
<reference evidence="4 5" key="1">
    <citation type="submission" date="2017-05" db="EMBL/GenBank/DDBJ databases">
        <title>The Genome Sequence of Enterococcus sp. 8G7_MSG3316.</title>
        <authorList>
            <consortium name="The Broad Institute Genomics Platform"/>
            <consortium name="The Broad Institute Genomic Center for Infectious Diseases"/>
            <person name="Earl A."/>
            <person name="Manson A."/>
            <person name="Schwartman J."/>
            <person name="Gilmore M."/>
            <person name="Abouelleil A."/>
            <person name="Cao P."/>
            <person name="Chapman S."/>
            <person name="Cusick C."/>
            <person name="Shea T."/>
            <person name="Young S."/>
            <person name="Neafsey D."/>
            <person name="Nusbaum C."/>
            <person name="Birren B."/>
        </authorList>
    </citation>
    <scope>NUCLEOTIDE SEQUENCE [LARGE SCALE GENOMIC DNA]</scope>
    <source>
        <strain evidence="4 5">8G7_MSG3316</strain>
    </source>
</reference>
<dbReference type="AlphaFoldDB" id="A0A242A3U1"/>
<evidence type="ECO:0000313" key="4">
    <source>
        <dbReference type="EMBL" id="OTN75589.1"/>
    </source>
</evidence>
<evidence type="ECO:0000256" key="2">
    <source>
        <dbReference type="ARBA" id="ARBA00023002"/>
    </source>
</evidence>
<proteinExistence type="predicted"/>
<dbReference type="CDD" id="cd04735">
    <property type="entry name" value="OYE_like_4_FMN"/>
    <property type="match status" value="1"/>
</dbReference>
<keyword evidence="2" id="KW-0560">Oxidoreductase</keyword>
<dbReference type="Proteomes" id="UP000195043">
    <property type="component" value="Unassembled WGS sequence"/>
</dbReference>
<evidence type="ECO:0000256" key="1">
    <source>
        <dbReference type="ARBA" id="ARBA00022630"/>
    </source>
</evidence>
<dbReference type="EMBL" id="NGKU01000001">
    <property type="protein sequence ID" value="OTN75589.1"/>
    <property type="molecule type" value="Genomic_DNA"/>
</dbReference>
<dbReference type="InterPro" id="IPR001155">
    <property type="entry name" value="OxRdtase_FMN_N"/>
</dbReference>
<evidence type="ECO:0000313" key="5">
    <source>
        <dbReference type="Proteomes" id="UP000195043"/>
    </source>
</evidence>
<gene>
    <name evidence="4" type="ORF">A5886_000663</name>
</gene>
<protein>
    <submittedName>
        <fullName evidence="4">YrfB</fullName>
    </submittedName>
</protein>
<dbReference type="STRING" id="1834191.A5886_000663"/>
<keyword evidence="5" id="KW-1185">Reference proteome</keyword>
<dbReference type="PANTHER" id="PTHR43656:SF2">
    <property type="entry name" value="BINDING OXIDOREDUCTASE, PUTATIVE (AFU_ORTHOLOGUE AFUA_2G08260)-RELATED"/>
    <property type="match status" value="1"/>
</dbReference>
<dbReference type="PANTHER" id="PTHR43656">
    <property type="entry name" value="BINDING OXIDOREDUCTASE, PUTATIVE (AFU_ORTHOLOGUE AFUA_2G08260)-RELATED"/>
    <property type="match status" value="1"/>
</dbReference>
<dbReference type="OrthoDB" id="9772736at2"/>
<dbReference type="SUPFAM" id="SSF51395">
    <property type="entry name" value="FMN-linked oxidoreductases"/>
    <property type="match status" value="1"/>
</dbReference>
<keyword evidence="1" id="KW-0285">Flavoprotein</keyword>
<feature type="domain" description="NADH:flavin oxidoreductase/NADH oxidase N-terminal" evidence="3">
    <location>
        <begin position="15"/>
        <end position="337"/>
    </location>
</feature>
<dbReference type="GO" id="GO:0010181">
    <property type="term" value="F:FMN binding"/>
    <property type="evidence" value="ECO:0007669"/>
    <property type="project" value="InterPro"/>
</dbReference>
<dbReference type="Gene3D" id="3.20.20.70">
    <property type="entry name" value="Aldolase class I"/>
    <property type="match status" value="1"/>
</dbReference>
<dbReference type="Pfam" id="PF00724">
    <property type="entry name" value="Oxidored_FMN"/>
    <property type="match status" value="1"/>
</dbReference>
<sequence>MTKELTDSITLRHGAVLNNRVVMSPMQTHSGLRNGFASEDTIAYYAARAQAAGMLITEFHYVSQNGGPAYVPGYPEQLAAYSDEHIDGLSKVAHALKKEGNKAILQIHHGGRAAIGQAVSGQDVVAPSALDFPFLDYPVRALTDAEIRSIITDFGQATRRAIAAGFDGVEIHGANHYLLQQFFSKWSNQRTDDWGGDLKKRMAFPLAVVKEVKRVIAEEQAAHFIVGYRISPDEIHGDNVGYTYKESTQLIAEIVKHELDYIHLSLWGGYASSPNGVDRSYASLFNDVLDEQTKLIIVGGVFDAHSAQDAVAQHTDLIAVGRGTLVDPQFAKKIAAGQGEQILHDVSPETMDYVKWTPGLKEAFTREDALGLPPLPGGETIRALHTGRFDMYRKM</sequence>
<evidence type="ECO:0000259" key="3">
    <source>
        <dbReference type="Pfam" id="PF00724"/>
    </source>
</evidence>
<dbReference type="RefSeq" id="WP_086273632.1">
    <property type="nucleotide sequence ID" value="NZ_NGKU01000001.1"/>
</dbReference>
<name>A0A242A3U1_9ENTE</name>